<dbReference type="PANTHER" id="PTHR43038">
    <property type="entry name" value="ATP-BINDING CASSETTE, SUB-FAMILY H, MEMBER 1"/>
    <property type="match status" value="1"/>
</dbReference>
<dbReference type="SMART" id="SM00382">
    <property type="entry name" value="AAA"/>
    <property type="match status" value="2"/>
</dbReference>
<dbReference type="InterPro" id="IPR003439">
    <property type="entry name" value="ABC_transporter-like_ATP-bd"/>
</dbReference>
<dbReference type="AlphaFoldDB" id="A0A1D9LCL9"/>
<dbReference type="GeneID" id="68840130"/>
<proteinExistence type="predicted"/>
<evidence type="ECO:0000256" key="2">
    <source>
        <dbReference type="ARBA" id="ARBA00022741"/>
    </source>
</evidence>
<evidence type="ECO:0000256" key="1">
    <source>
        <dbReference type="ARBA" id="ARBA00022475"/>
    </source>
</evidence>
<dbReference type="CDD" id="cd03230">
    <property type="entry name" value="ABC_DR_subfamily_A"/>
    <property type="match status" value="2"/>
</dbReference>
<dbReference type="GO" id="GO:0005524">
    <property type="term" value="F:ATP binding"/>
    <property type="evidence" value="ECO:0007669"/>
    <property type="project" value="UniProtKB-KW"/>
</dbReference>
<evidence type="ECO:0000259" key="4">
    <source>
        <dbReference type="PROSITE" id="PS50893"/>
    </source>
</evidence>
<evidence type="ECO:0000313" key="6">
    <source>
        <dbReference type="Proteomes" id="UP000178776"/>
    </source>
</evidence>
<protein>
    <submittedName>
        <fullName evidence="5">Multidrug ABC transporter ATP-binding protein</fullName>
    </submittedName>
</protein>
<dbReference type="PROSITE" id="PS00211">
    <property type="entry name" value="ABC_TRANSPORTER_1"/>
    <property type="match status" value="1"/>
</dbReference>
<dbReference type="Pfam" id="PF00005">
    <property type="entry name" value="ABC_tran"/>
    <property type="match status" value="2"/>
</dbReference>
<dbReference type="InterPro" id="IPR003593">
    <property type="entry name" value="AAA+_ATPase"/>
</dbReference>
<gene>
    <name evidence="5" type="ORF">BKX93_02720</name>
</gene>
<dbReference type="Proteomes" id="UP000178776">
    <property type="component" value="Chromosome"/>
</dbReference>
<organism evidence="5 6">
    <name type="scientific">Chromobacterium vaccinii</name>
    <dbReference type="NCBI Taxonomy" id="1108595"/>
    <lineage>
        <taxon>Bacteria</taxon>
        <taxon>Pseudomonadati</taxon>
        <taxon>Pseudomonadota</taxon>
        <taxon>Betaproteobacteria</taxon>
        <taxon>Neisseriales</taxon>
        <taxon>Chromobacteriaceae</taxon>
        <taxon>Chromobacterium</taxon>
    </lineage>
</organism>
<sequence>MSAAIRAVELGKRFPGAAADAVSGVDLDIPPGCVAGLVGPDGAGKTTLLRMLAGLLTPSAGEASVAGLNPVADRDALRRSIGYMPQKFGLYEDLTVQENLDLYADLREVPIAERERDFARLLALTDLAPFTGRHAGKLSGGMKQKLGLACSLLGRPRALLLDEPGVGVDPISRRELWKLIRALSADGITVLLSTAYLDEAESCDRVYLMAGGRIRAGGPPAELTASLSGRCLQLSGIAGNRRRLLQRLLRQPALMDGTIQGHSLRLLLRDESRWPDLAAAEAGPDAKLQSARPRLEDAFISLLGGGPGGDSALAEVMPDLPRRGDEAVIEARRLSKRFGDFRAADDISFAVRRGEVFGLLGPNGAGKSTTFKMECGLLKPSEGQALVMGLDLKASPSAARQQLGYMAQKFSLYAQLTVRRNLMFFSGVYGLAGKTQRDKVAQMERVFGLGPHMDSPAGELPLGFKQRLALACAVMHEPPLLFLDEPTSGVDPVTRREFWTHINGLAEKGVTVLVTTHFMDEAEYCDRIALVYRGRLLALDTPDALKRRVESAALPDPTMEDAFIQLVEEADR</sequence>
<evidence type="ECO:0000256" key="3">
    <source>
        <dbReference type="ARBA" id="ARBA00022840"/>
    </source>
</evidence>
<dbReference type="GO" id="GO:0016887">
    <property type="term" value="F:ATP hydrolysis activity"/>
    <property type="evidence" value="ECO:0007669"/>
    <property type="project" value="InterPro"/>
</dbReference>
<dbReference type="Gene3D" id="3.40.50.300">
    <property type="entry name" value="P-loop containing nucleotide triphosphate hydrolases"/>
    <property type="match status" value="2"/>
</dbReference>
<accession>A0A1D9LCL9</accession>
<dbReference type="InterPro" id="IPR017871">
    <property type="entry name" value="ABC_transporter-like_CS"/>
</dbReference>
<dbReference type="SUPFAM" id="SSF52540">
    <property type="entry name" value="P-loop containing nucleoside triphosphate hydrolases"/>
    <property type="match status" value="2"/>
</dbReference>
<keyword evidence="2" id="KW-0547">Nucleotide-binding</keyword>
<dbReference type="RefSeq" id="WP_070978604.1">
    <property type="nucleotide sequence ID" value="NZ_CP017707.1"/>
</dbReference>
<dbReference type="STRING" id="1108595.BKX93_02720"/>
<reference evidence="5 6" key="1">
    <citation type="submission" date="2016-10" db="EMBL/GenBank/DDBJ databases">
        <title>Chromobacterium muskegensis sp. nov., an insecticidal bacterium isolated from Sphagnum bogs.</title>
        <authorList>
            <person name="Sparks M.E."/>
            <person name="Blackburn M.B."/>
            <person name="Gundersen-Rindal D.E."/>
            <person name="Mitchell A."/>
            <person name="Farrar R."/>
            <person name="Kuhar D."/>
        </authorList>
    </citation>
    <scope>NUCLEOTIDE SEQUENCE [LARGE SCALE GENOMIC DNA]</scope>
    <source>
        <strain evidence="5 6">21-1</strain>
    </source>
</reference>
<dbReference type="PROSITE" id="PS50893">
    <property type="entry name" value="ABC_TRANSPORTER_2"/>
    <property type="match status" value="2"/>
</dbReference>
<feature type="domain" description="ABC transporter" evidence="4">
    <location>
        <begin position="5"/>
        <end position="236"/>
    </location>
</feature>
<keyword evidence="1" id="KW-1003">Cell membrane</keyword>
<dbReference type="EMBL" id="CP017707">
    <property type="protein sequence ID" value="AOZ49019.1"/>
    <property type="molecule type" value="Genomic_DNA"/>
</dbReference>
<keyword evidence="3 5" id="KW-0067">ATP-binding</keyword>
<name>A0A1D9LCL9_9NEIS</name>
<dbReference type="InterPro" id="IPR027417">
    <property type="entry name" value="P-loop_NTPase"/>
</dbReference>
<evidence type="ECO:0000313" key="5">
    <source>
        <dbReference type="EMBL" id="AOZ49019.1"/>
    </source>
</evidence>
<dbReference type="PANTHER" id="PTHR43038:SF3">
    <property type="entry name" value="ABC TRANSPORTER G FAMILY MEMBER 20 ISOFORM X1"/>
    <property type="match status" value="1"/>
</dbReference>
<dbReference type="KEGG" id="cvc:BKX93_02720"/>
<keyword evidence="1" id="KW-0472">Membrane</keyword>
<feature type="domain" description="ABC transporter" evidence="4">
    <location>
        <begin position="329"/>
        <end position="558"/>
    </location>
</feature>